<dbReference type="GO" id="GO:0031012">
    <property type="term" value="C:extracellular matrix"/>
    <property type="evidence" value="ECO:0007669"/>
    <property type="project" value="InterPro"/>
</dbReference>
<evidence type="ECO:0000256" key="2">
    <source>
        <dbReference type="ARBA" id="ARBA00022723"/>
    </source>
</evidence>
<dbReference type="GO" id="GO:0006508">
    <property type="term" value="P:proteolysis"/>
    <property type="evidence" value="ECO:0007669"/>
    <property type="project" value="UniProtKB-KW"/>
</dbReference>
<dbReference type="EMBL" id="JADIVZ010000004">
    <property type="protein sequence ID" value="MBF4162256.1"/>
    <property type="molecule type" value="Genomic_DNA"/>
</dbReference>
<feature type="domain" description="Peptidase M10 metallopeptidase" evidence="5">
    <location>
        <begin position="208"/>
        <end position="244"/>
    </location>
</feature>
<dbReference type="Proteomes" id="UP000656804">
    <property type="component" value="Unassembled WGS sequence"/>
</dbReference>
<keyword evidence="7" id="KW-1185">Reference proteome</keyword>
<evidence type="ECO:0000256" key="3">
    <source>
        <dbReference type="ARBA" id="ARBA00022801"/>
    </source>
</evidence>
<gene>
    <name evidence="6" type="ORF">ISG29_11195</name>
</gene>
<evidence type="ECO:0000313" key="6">
    <source>
        <dbReference type="EMBL" id="MBF4162256.1"/>
    </source>
</evidence>
<dbReference type="InterPro" id="IPR024079">
    <property type="entry name" value="MetalloPept_cat_dom_sf"/>
</dbReference>
<name>A0A930V1P0_9ACTN</name>
<keyword evidence="4" id="KW-0862">Zinc</keyword>
<proteinExistence type="predicted"/>
<dbReference type="AlphaFoldDB" id="A0A930V1P0"/>
<dbReference type="Gene3D" id="3.40.390.10">
    <property type="entry name" value="Collagenase (Catalytic Domain)"/>
    <property type="match status" value="1"/>
</dbReference>
<evidence type="ECO:0000256" key="1">
    <source>
        <dbReference type="ARBA" id="ARBA00022670"/>
    </source>
</evidence>
<sequence length="269" mass="27898">MSQESGSRPSAADLGVSQELYDRIVADLDRSRSAAHPVPEPARAPRLGGRSRLMLGALGALVFLVLHSVSTSDADDGQATFAFLHTQSDGTPVAYTSCRPIQVAVYPAGGPPDAEALVADAVAVVRAATGLDIVVTGSFGGAAPNWNFAAAPVTPDDPISVSWQDGAAIADMTDETAGLGGSRVFTNPDGSKRLGAGTIALSRDYYAELADEDDRAEEVAVIEHEFGHVLGLDHVDDRGELMNAANLGQTSFGAGDLEGLRRLGQGRCL</sequence>
<dbReference type="SUPFAM" id="SSF55486">
    <property type="entry name" value="Metalloproteases ('zincins'), catalytic domain"/>
    <property type="match status" value="1"/>
</dbReference>
<protein>
    <submittedName>
        <fullName evidence="6">Matrixin family metalloprotease</fullName>
    </submittedName>
</protein>
<keyword evidence="2" id="KW-0479">Metal-binding</keyword>
<evidence type="ECO:0000256" key="4">
    <source>
        <dbReference type="ARBA" id="ARBA00022833"/>
    </source>
</evidence>
<dbReference type="InterPro" id="IPR001818">
    <property type="entry name" value="Pept_M10_metallopeptidase"/>
</dbReference>
<dbReference type="GO" id="GO:0004222">
    <property type="term" value="F:metalloendopeptidase activity"/>
    <property type="evidence" value="ECO:0007669"/>
    <property type="project" value="InterPro"/>
</dbReference>
<keyword evidence="3" id="KW-0378">Hydrolase</keyword>
<organism evidence="6 7">
    <name type="scientific">Nocardioides acrostichi</name>
    <dbReference type="NCBI Taxonomy" id="2784339"/>
    <lineage>
        <taxon>Bacteria</taxon>
        <taxon>Bacillati</taxon>
        <taxon>Actinomycetota</taxon>
        <taxon>Actinomycetes</taxon>
        <taxon>Propionibacteriales</taxon>
        <taxon>Nocardioidaceae</taxon>
        <taxon>Nocardioides</taxon>
    </lineage>
</organism>
<keyword evidence="1" id="KW-0645">Protease</keyword>
<evidence type="ECO:0000259" key="5">
    <source>
        <dbReference type="Pfam" id="PF00413"/>
    </source>
</evidence>
<keyword evidence="6" id="KW-0482">Metalloprotease</keyword>
<dbReference type="GO" id="GO:0008270">
    <property type="term" value="F:zinc ion binding"/>
    <property type="evidence" value="ECO:0007669"/>
    <property type="project" value="InterPro"/>
</dbReference>
<comment type="caution">
    <text evidence="6">The sequence shown here is derived from an EMBL/GenBank/DDBJ whole genome shotgun (WGS) entry which is preliminary data.</text>
</comment>
<reference evidence="6" key="1">
    <citation type="submission" date="2020-11" db="EMBL/GenBank/DDBJ databases">
        <title>Nocardioides sp. CBS4Y-1, whole genome shotgun sequence.</title>
        <authorList>
            <person name="Tuo L."/>
        </authorList>
    </citation>
    <scope>NUCLEOTIDE SEQUENCE</scope>
    <source>
        <strain evidence="6">CBS4Y-1</strain>
    </source>
</reference>
<dbReference type="RefSeq" id="WP_194503490.1">
    <property type="nucleotide sequence ID" value="NZ_JADIVZ010000004.1"/>
</dbReference>
<evidence type="ECO:0000313" key="7">
    <source>
        <dbReference type="Proteomes" id="UP000656804"/>
    </source>
</evidence>
<dbReference type="Pfam" id="PF00413">
    <property type="entry name" value="Peptidase_M10"/>
    <property type="match status" value="1"/>
</dbReference>
<accession>A0A930V1P0</accession>